<reference evidence="1 2" key="1">
    <citation type="submission" date="2019-02" db="EMBL/GenBank/DDBJ databases">
        <title>Sequencing the genomes of 1000 actinobacteria strains.</title>
        <authorList>
            <person name="Klenk H.-P."/>
        </authorList>
    </citation>
    <scope>NUCLEOTIDE SEQUENCE [LARGE SCALE GENOMIC DNA]</scope>
    <source>
        <strain evidence="1 2">DSM 45888</strain>
    </source>
</reference>
<proteinExistence type="predicted"/>
<dbReference type="RefSeq" id="WP_244236566.1">
    <property type="nucleotide sequence ID" value="NZ_JBEZZO010000015.1"/>
</dbReference>
<sequence length="67" mass="7462">MELPSGYVTALDAMNRHAYSARPDAPVQVERPRRARLAPTRQATALALRRLADRIQPRPLPGTPRCS</sequence>
<evidence type="ECO:0000313" key="2">
    <source>
        <dbReference type="Proteomes" id="UP000293781"/>
    </source>
</evidence>
<name>A0A4Q7UAJ3_9ACTN</name>
<comment type="caution">
    <text evidence="1">The sequence shown here is derived from an EMBL/GenBank/DDBJ whole genome shotgun (WGS) entry which is preliminary data.</text>
</comment>
<protein>
    <submittedName>
        <fullName evidence="1">Uncharacterized protein</fullName>
    </submittedName>
</protein>
<gene>
    <name evidence="1" type="ORF">EV382_1298</name>
</gene>
<evidence type="ECO:0000313" key="1">
    <source>
        <dbReference type="EMBL" id="RZT78117.1"/>
    </source>
</evidence>
<dbReference type="AlphaFoldDB" id="A0A4Q7UAJ3"/>
<dbReference type="Proteomes" id="UP000293781">
    <property type="component" value="Unassembled WGS sequence"/>
</dbReference>
<accession>A0A4Q7UAJ3</accession>
<organism evidence="1 2">
    <name type="scientific">Micromonospora violae</name>
    <dbReference type="NCBI Taxonomy" id="1278207"/>
    <lineage>
        <taxon>Bacteria</taxon>
        <taxon>Bacillati</taxon>
        <taxon>Actinomycetota</taxon>
        <taxon>Actinomycetes</taxon>
        <taxon>Micromonosporales</taxon>
        <taxon>Micromonosporaceae</taxon>
        <taxon>Micromonospora</taxon>
    </lineage>
</organism>
<dbReference type="EMBL" id="SHKK01000001">
    <property type="protein sequence ID" value="RZT78117.1"/>
    <property type="molecule type" value="Genomic_DNA"/>
</dbReference>
<keyword evidence="2" id="KW-1185">Reference proteome</keyword>